<dbReference type="EMBL" id="JBHSDC010000002">
    <property type="protein sequence ID" value="MFC4230730.1"/>
    <property type="molecule type" value="Genomic_DNA"/>
</dbReference>
<proteinExistence type="predicted"/>
<evidence type="ECO:0000256" key="1">
    <source>
        <dbReference type="SAM" id="SignalP"/>
    </source>
</evidence>
<gene>
    <name evidence="2" type="ORF">ACFOW1_02435</name>
</gene>
<name>A0ABV8PU15_9BACT</name>
<feature type="chain" id="PRO_5046084882" description="DNA-binding protein" evidence="1">
    <location>
        <begin position="21"/>
        <end position="122"/>
    </location>
</feature>
<accession>A0ABV8PU15</accession>
<reference evidence="3" key="1">
    <citation type="journal article" date="2019" name="Int. J. Syst. Evol. Microbiol.">
        <title>The Global Catalogue of Microorganisms (GCM) 10K type strain sequencing project: providing services to taxonomists for standard genome sequencing and annotation.</title>
        <authorList>
            <consortium name="The Broad Institute Genomics Platform"/>
            <consortium name="The Broad Institute Genome Sequencing Center for Infectious Disease"/>
            <person name="Wu L."/>
            <person name="Ma J."/>
        </authorList>
    </citation>
    <scope>NUCLEOTIDE SEQUENCE [LARGE SCALE GENOMIC DNA]</scope>
    <source>
        <strain evidence="3">CECT 8010</strain>
    </source>
</reference>
<evidence type="ECO:0008006" key="4">
    <source>
        <dbReference type="Google" id="ProtNLM"/>
    </source>
</evidence>
<sequence>MRNLIFSVVAILLFSTILSAQTKITPDEAAKHIGDSVTVCGKIFGGRYFDRSDNKITLLNMGAAYPQSPLTILIEADSRKNFSNKPEEFYVEKEVCITGVIKEFKGKPEIIVAKEAEIMVKP</sequence>
<feature type="signal peptide" evidence="1">
    <location>
        <begin position="1"/>
        <end position="20"/>
    </location>
</feature>
<organism evidence="2 3">
    <name type="scientific">Parasediminibacterium paludis</name>
    <dbReference type="NCBI Taxonomy" id="908966"/>
    <lineage>
        <taxon>Bacteria</taxon>
        <taxon>Pseudomonadati</taxon>
        <taxon>Bacteroidota</taxon>
        <taxon>Chitinophagia</taxon>
        <taxon>Chitinophagales</taxon>
        <taxon>Chitinophagaceae</taxon>
        <taxon>Parasediminibacterium</taxon>
    </lineage>
</organism>
<dbReference type="Proteomes" id="UP001595906">
    <property type="component" value="Unassembled WGS sequence"/>
</dbReference>
<comment type="caution">
    <text evidence="2">The sequence shown here is derived from an EMBL/GenBank/DDBJ whole genome shotgun (WGS) entry which is preliminary data.</text>
</comment>
<evidence type="ECO:0000313" key="2">
    <source>
        <dbReference type="EMBL" id="MFC4230730.1"/>
    </source>
</evidence>
<protein>
    <recommendedName>
        <fullName evidence="4">DNA-binding protein</fullName>
    </recommendedName>
</protein>
<dbReference type="RefSeq" id="WP_379012094.1">
    <property type="nucleotide sequence ID" value="NZ_JBHSDC010000002.1"/>
</dbReference>
<evidence type="ECO:0000313" key="3">
    <source>
        <dbReference type="Proteomes" id="UP001595906"/>
    </source>
</evidence>
<keyword evidence="3" id="KW-1185">Reference proteome</keyword>
<keyword evidence="1" id="KW-0732">Signal</keyword>